<evidence type="ECO:0000313" key="12">
    <source>
        <dbReference type="Proteomes" id="UP000186309"/>
    </source>
</evidence>
<evidence type="ECO:0000256" key="5">
    <source>
        <dbReference type="ARBA" id="ARBA00022723"/>
    </source>
</evidence>
<keyword evidence="8" id="KW-0460">Magnesium</keyword>
<dbReference type="AlphaFoldDB" id="A0A1U7CSL5"/>
<feature type="domain" description="Polymerase nucleotidyl transferase" evidence="10">
    <location>
        <begin position="16"/>
        <end position="95"/>
    </location>
</feature>
<evidence type="ECO:0000256" key="8">
    <source>
        <dbReference type="ARBA" id="ARBA00022842"/>
    </source>
</evidence>
<dbReference type="GO" id="GO:0016779">
    <property type="term" value="F:nucleotidyltransferase activity"/>
    <property type="evidence" value="ECO:0007669"/>
    <property type="project" value="UniProtKB-KW"/>
</dbReference>
<sequence>MDRQTLLERLKAEAPALRRRYGVKSLAVFGSMARGDEREDSDVDILVTFEGKATFDDFMGLKLDLEDLFGRRVDLLTPKCLRPAMEAKIHKEAILVP</sequence>
<reference evidence="12" key="1">
    <citation type="submission" date="2016-12" db="EMBL/GenBank/DDBJ databases">
        <title>Comparative genomics of four Isosphaeraceae planctomycetes: a common pool of plasmids and glycoside hydrolase genes.</title>
        <authorList>
            <person name="Ivanova A."/>
        </authorList>
    </citation>
    <scope>NUCLEOTIDE SEQUENCE [LARGE SCALE GENOMIC DNA]</scope>
    <source>
        <strain evidence="12">PX4</strain>
    </source>
</reference>
<dbReference type="GO" id="GO:0046872">
    <property type="term" value="F:metal ion binding"/>
    <property type="evidence" value="ECO:0007669"/>
    <property type="project" value="UniProtKB-KW"/>
</dbReference>
<dbReference type="KEGG" id="pbor:BSF38_03416"/>
<evidence type="ECO:0000256" key="1">
    <source>
        <dbReference type="ARBA" id="ARBA00001946"/>
    </source>
</evidence>
<dbReference type="SUPFAM" id="SSF81301">
    <property type="entry name" value="Nucleotidyltransferase"/>
    <property type="match status" value="1"/>
</dbReference>
<dbReference type="InterPro" id="IPR002934">
    <property type="entry name" value="Polymerase_NTP_transf_dom"/>
</dbReference>
<comment type="cofactor">
    <cofactor evidence="1">
        <name>Mg(2+)</name>
        <dbReference type="ChEBI" id="CHEBI:18420"/>
    </cofactor>
</comment>
<keyword evidence="5" id="KW-0479">Metal-binding</keyword>
<dbReference type="InterPro" id="IPR043519">
    <property type="entry name" value="NT_sf"/>
</dbReference>
<accession>A0A1U7CSL5</accession>
<keyword evidence="7" id="KW-0067">ATP-binding</keyword>
<name>A0A1U7CSL5_9BACT</name>
<keyword evidence="4" id="KW-0548">Nucleotidyltransferase</keyword>
<dbReference type="Pfam" id="PF01909">
    <property type="entry name" value="NTP_transf_2"/>
    <property type="match status" value="1"/>
</dbReference>
<dbReference type="InterPro" id="IPR052038">
    <property type="entry name" value="Type-VII_TA_antitoxin"/>
</dbReference>
<evidence type="ECO:0000259" key="10">
    <source>
        <dbReference type="Pfam" id="PF01909"/>
    </source>
</evidence>
<evidence type="ECO:0000256" key="3">
    <source>
        <dbReference type="ARBA" id="ARBA00022679"/>
    </source>
</evidence>
<evidence type="ECO:0000256" key="6">
    <source>
        <dbReference type="ARBA" id="ARBA00022741"/>
    </source>
</evidence>
<dbReference type="RefSeq" id="WP_076347581.1">
    <property type="nucleotide sequence ID" value="NZ_CP019082.1"/>
</dbReference>
<keyword evidence="3" id="KW-0808">Transferase</keyword>
<dbReference type="OrthoDB" id="282679at2"/>
<dbReference type="EMBL" id="CP019082">
    <property type="protein sequence ID" value="APW61886.1"/>
    <property type="molecule type" value="Genomic_DNA"/>
</dbReference>
<gene>
    <name evidence="11" type="ORF">BSF38_03416</name>
</gene>
<organism evidence="11 12">
    <name type="scientific">Paludisphaera borealis</name>
    <dbReference type="NCBI Taxonomy" id="1387353"/>
    <lineage>
        <taxon>Bacteria</taxon>
        <taxon>Pseudomonadati</taxon>
        <taxon>Planctomycetota</taxon>
        <taxon>Planctomycetia</taxon>
        <taxon>Isosphaerales</taxon>
        <taxon>Isosphaeraceae</taxon>
        <taxon>Paludisphaera</taxon>
    </lineage>
</organism>
<evidence type="ECO:0000313" key="11">
    <source>
        <dbReference type="EMBL" id="APW61886.1"/>
    </source>
</evidence>
<dbReference type="PANTHER" id="PTHR33571:SF12">
    <property type="entry name" value="BSL3053 PROTEIN"/>
    <property type="match status" value="1"/>
</dbReference>
<evidence type="ECO:0000256" key="4">
    <source>
        <dbReference type="ARBA" id="ARBA00022695"/>
    </source>
</evidence>
<evidence type="ECO:0000256" key="2">
    <source>
        <dbReference type="ARBA" id="ARBA00022649"/>
    </source>
</evidence>
<keyword evidence="2" id="KW-1277">Toxin-antitoxin system</keyword>
<proteinExistence type="inferred from homology"/>
<keyword evidence="12" id="KW-1185">Reference proteome</keyword>
<evidence type="ECO:0000256" key="9">
    <source>
        <dbReference type="ARBA" id="ARBA00038276"/>
    </source>
</evidence>
<evidence type="ECO:0000256" key="7">
    <source>
        <dbReference type="ARBA" id="ARBA00022840"/>
    </source>
</evidence>
<dbReference type="Proteomes" id="UP000186309">
    <property type="component" value="Chromosome"/>
</dbReference>
<dbReference type="CDD" id="cd05403">
    <property type="entry name" value="NT_KNTase_like"/>
    <property type="match status" value="1"/>
</dbReference>
<dbReference type="Gene3D" id="3.30.460.10">
    <property type="entry name" value="Beta Polymerase, domain 2"/>
    <property type="match status" value="1"/>
</dbReference>
<dbReference type="PANTHER" id="PTHR33571">
    <property type="entry name" value="SSL8005 PROTEIN"/>
    <property type="match status" value="1"/>
</dbReference>
<dbReference type="GO" id="GO:0005524">
    <property type="term" value="F:ATP binding"/>
    <property type="evidence" value="ECO:0007669"/>
    <property type="project" value="UniProtKB-KW"/>
</dbReference>
<dbReference type="STRING" id="1387353.BSF38_03416"/>
<keyword evidence="6" id="KW-0547">Nucleotide-binding</keyword>
<protein>
    <recommendedName>
        <fullName evidence="10">Polymerase nucleotidyl transferase domain-containing protein</fullName>
    </recommendedName>
</protein>
<comment type="similarity">
    <text evidence="9">Belongs to the MntA antitoxin family.</text>
</comment>